<reference evidence="2" key="1">
    <citation type="journal article" date="2020" name="Stud. Mycol.">
        <title>101 Dothideomycetes genomes: a test case for predicting lifestyles and emergence of pathogens.</title>
        <authorList>
            <person name="Haridas S."/>
            <person name="Albert R."/>
            <person name="Binder M."/>
            <person name="Bloem J."/>
            <person name="Labutti K."/>
            <person name="Salamov A."/>
            <person name="Andreopoulos B."/>
            <person name="Baker S."/>
            <person name="Barry K."/>
            <person name="Bills G."/>
            <person name="Bluhm B."/>
            <person name="Cannon C."/>
            <person name="Castanera R."/>
            <person name="Culley D."/>
            <person name="Daum C."/>
            <person name="Ezra D."/>
            <person name="Gonzalez J."/>
            <person name="Henrissat B."/>
            <person name="Kuo A."/>
            <person name="Liang C."/>
            <person name="Lipzen A."/>
            <person name="Lutzoni F."/>
            <person name="Magnuson J."/>
            <person name="Mondo S."/>
            <person name="Nolan M."/>
            <person name="Ohm R."/>
            <person name="Pangilinan J."/>
            <person name="Park H.-J."/>
            <person name="Ramirez L."/>
            <person name="Alfaro M."/>
            <person name="Sun H."/>
            <person name="Tritt A."/>
            <person name="Yoshinaga Y."/>
            <person name="Zwiers L.-H."/>
            <person name="Turgeon B."/>
            <person name="Goodwin S."/>
            <person name="Spatafora J."/>
            <person name="Crous P."/>
            <person name="Grigoriev I."/>
        </authorList>
    </citation>
    <scope>NUCLEOTIDE SEQUENCE</scope>
    <source>
        <strain evidence="2">CBS 207.26</strain>
    </source>
</reference>
<dbReference type="PANTHER" id="PTHR43130:SF7">
    <property type="entry name" value="DJ-1_PFPI DOMAIN-CONTAINING PROTEIN"/>
    <property type="match status" value="1"/>
</dbReference>
<dbReference type="InterPro" id="IPR029062">
    <property type="entry name" value="Class_I_gatase-like"/>
</dbReference>
<dbReference type="EMBL" id="ML994627">
    <property type="protein sequence ID" value="KAF2187352.1"/>
    <property type="molecule type" value="Genomic_DNA"/>
</dbReference>
<dbReference type="SUPFAM" id="SSF52317">
    <property type="entry name" value="Class I glutamine amidotransferase-like"/>
    <property type="match status" value="1"/>
</dbReference>
<dbReference type="InterPro" id="IPR052158">
    <property type="entry name" value="INH-QAR"/>
</dbReference>
<name>A0A6A6E991_9PEZI</name>
<dbReference type="GO" id="GO:0016740">
    <property type="term" value="F:transferase activity"/>
    <property type="evidence" value="ECO:0007669"/>
    <property type="project" value="UniProtKB-KW"/>
</dbReference>
<evidence type="ECO:0000313" key="3">
    <source>
        <dbReference type="Proteomes" id="UP000800200"/>
    </source>
</evidence>
<organism evidence="2 3">
    <name type="scientific">Zopfia rhizophila CBS 207.26</name>
    <dbReference type="NCBI Taxonomy" id="1314779"/>
    <lineage>
        <taxon>Eukaryota</taxon>
        <taxon>Fungi</taxon>
        <taxon>Dikarya</taxon>
        <taxon>Ascomycota</taxon>
        <taxon>Pezizomycotina</taxon>
        <taxon>Dothideomycetes</taxon>
        <taxon>Dothideomycetes incertae sedis</taxon>
        <taxon>Zopfiaceae</taxon>
        <taxon>Zopfia</taxon>
    </lineage>
</organism>
<keyword evidence="3" id="KW-1185">Reference proteome</keyword>
<dbReference type="Pfam" id="PF01965">
    <property type="entry name" value="DJ-1_PfpI"/>
    <property type="match status" value="1"/>
</dbReference>
<proteinExistence type="predicted"/>
<dbReference type="Proteomes" id="UP000800200">
    <property type="component" value="Unassembled WGS sequence"/>
</dbReference>
<keyword evidence="2" id="KW-0315">Glutamine amidotransferase</keyword>
<keyword evidence="2" id="KW-0808">Transferase</keyword>
<accession>A0A6A6E991</accession>
<sequence length="223" mass="24544">MSFNLSNPGRPIEAGVILMGETEILDVAPIDLLHGLSKKFVDALPLSDELKSKALDINFHWITEKGTPAKLTANMMLLATDSFETCPPLDIVLMGAYFPGYTPTEAEHAFIRKAHDESTAFLTICGGFVPAELAGVLAGKTATAPRFMVPELQKQDPRTTWVEKRYVRDGKIWTSGALLNGLDLMREFMLEYWPELTKIAIPLGGWPLRGIDYQGTDGLPVPV</sequence>
<dbReference type="OrthoDB" id="543156at2759"/>
<dbReference type="PANTHER" id="PTHR43130">
    <property type="entry name" value="ARAC-FAMILY TRANSCRIPTIONAL REGULATOR"/>
    <property type="match status" value="1"/>
</dbReference>
<evidence type="ECO:0000313" key="2">
    <source>
        <dbReference type="EMBL" id="KAF2187352.1"/>
    </source>
</evidence>
<dbReference type="Gene3D" id="3.40.50.880">
    <property type="match status" value="1"/>
</dbReference>
<protein>
    <submittedName>
        <fullName evidence="2">Class I glutamine amidotransferase-like protein</fullName>
    </submittedName>
</protein>
<dbReference type="AlphaFoldDB" id="A0A6A6E991"/>
<evidence type="ECO:0000259" key="1">
    <source>
        <dbReference type="Pfam" id="PF01965"/>
    </source>
</evidence>
<dbReference type="InterPro" id="IPR002818">
    <property type="entry name" value="DJ-1/PfpI"/>
</dbReference>
<gene>
    <name evidence="2" type="ORF">K469DRAFT_629148</name>
</gene>
<feature type="domain" description="DJ-1/PfpI" evidence="1">
    <location>
        <begin position="54"/>
        <end position="189"/>
    </location>
</feature>